<reference evidence="2" key="1">
    <citation type="journal article" date="2009" name="Biosci. Biotechnol. Biochem.">
        <title>Identification and characterization of Rhizot, a novel LTR retrotransposon of Rhizopus oryzae and R. delemar.</title>
        <authorList>
            <person name="Abe A."/>
            <person name="Asano K."/>
            <person name="Sone T."/>
        </authorList>
    </citation>
    <scope>NUCLEOTIDE SEQUENCE</scope>
    <source>
        <strain evidence="2">CBS 112.07</strain>
    </source>
</reference>
<dbReference type="PROSITE" id="PS50878">
    <property type="entry name" value="RT_POL"/>
    <property type="match status" value="1"/>
</dbReference>
<gene>
    <name evidence="2" type="primary">pol</name>
</gene>
<protein>
    <submittedName>
        <fullName evidence="2">Polyprotein</fullName>
    </submittedName>
</protein>
<dbReference type="Pfam" id="PF00078">
    <property type="entry name" value="RVT_1"/>
    <property type="match status" value="1"/>
</dbReference>
<evidence type="ECO:0000313" key="2">
    <source>
        <dbReference type="EMBL" id="BAH03542.1"/>
    </source>
</evidence>
<dbReference type="SUPFAM" id="SSF56219">
    <property type="entry name" value="DNase I-like"/>
    <property type="match status" value="1"/>
</dbReference>
<dbReference type="SUPFAM" id="SSF56672">
    <property type="entry name" value="DNA/RNA polymerases"/>
    <property type="match status" value="1"/>
</dbReference>
<dbReference type="AlphaFoldDB" id="B7XBB3"/>
<dbReference type="InterPro" id="IPR043502">
    <property type="entry name" value="DNA/RNA_pol_sf"/>
</dbReference>
<feature type="domain" description="Reverse transcriptase" evidence="1">
    <location>
        <begin position="528"/>
        <end position="807"/>
    </location>
</feature>
<dbReference type="EMBL" id="AB443454">
    <property type="protein sequence ID" value="BAH03542.1"/>
    <property type="molecule type" value="Genomic_DNA"/>
</dbReference>
<organism evidence="2">
    <name type="scientific">Rhizopus oryzae</name>
    <name type="common">Mucormycosis agent</name>
    <name type="synonym">Rhizopus arrhizus var. delemar</name>
    <dbReference type="NCBI Taxonomy" id="64495"/>
    <lineage>
        <taxon>Eukaryota</taxon>
        <taxon>Fungi</taxon>
        <taxon>Fungi incertae sedis</taxon>
        <taxon>Mucoromycota</taxon>
        <taxon>Mucoromycotina</taxon>
        <taxon>Mucoromycetes</taxon>
        <taxon>Mucorales</taxon>
        <taxon>Mucorineae</taxon>
        <taxon>Rhizopodaceae</taxon>
        <taxon>Rhizopus</taxon>
    </lineage>
</organism>
<name>B7XBB3_RHIOR</name>
<dbReference type="InterPro" id="IPR036691">
    <property type="entry name" value="Endo/exonu/phosph_ase_sf"/>
</dbReference>
<accession>B7XBB3</accession>
<proteinExistence type="predicted"/>
<dbReference type="Gene3D" id="3.60.10.10">
    <property type="entry name" value="Endonuclease/exonuclease/phosphatase"/>
    <property type="match status" value="1"/>
</dbReference>
<dbReference type="CDD" id="cd01650">
    <property type="entry name" value="RT_nLTR_like"/>
    <property type="match status" value="1"/>
</dbReference>
<dbReference type="GO" id="GO:0003824">
    <property type="term" value="F:catalytic activity"/>
    <property type="evidence" value="ECO:0007669"/>
    <property type="project" value="InterPro"/>
</dbReference>
<dbReference type="InterPro" id="IPR000477">
    <property type="entry name" value="RT_dom"/>
</dbReference>
<dbReference type="PANTHER" id="PTHR19446">
    <property type="entry name" value="REVERSE TRANSCRIPTASES"/>
    <property type="match status" value="1"/>
</dbReference>
<dbReference type="InterPro" id="IPR005135">
    <property type="entry name" value="Endo/exonuclease/phosphatase"/>
</dbReference>
<dbReference type="SMR" id="B7XBB3"/>
<dbReference type="Pfam" id="PF14529">
    <property type="entry name" value="Exo_endo_phos_2"/>
    <property type="match status" value="1"/>
</dbReference>
<evidence type="ECO:0000259" key="1">
    <source>
        <dbReference type="PROSITE" id="PS50878"/>
    </source>
</evidence>
<sequence>MMSATPIEDLNMPMPNQDTRTCTKNNNMLTMTLWNANGCNRYTVDQTTNSLLTSSLIFITETWLLSPLRLMTSWQQYHTYGIPLEGQSRGQMGISLLVNPHCPYPVTHFPSDNSYVLSCQVSTLLVHCVYLPPSLSDLEAMDILDGLPHQTHPSQTNMIVCGDFNARHQHLLGDSRTTTRGIKLFSWILENGMTCWNTQLAYGIPTYCAQGRVNATTGEHFNSIIDLFLSSQQLVTPKMLVHEDLSLGSDHHPVSLSCVLPPPPPPPSHPRRLWNLSRLTEPDCLYVDLFRDRIQPFRECLTTYTSPTNSTAPDMDLLANELTSIIHSCLDDSVGQKKPRGSGNAWFWTDDLQALFDRREQARRKWKRTVGINKVLRWQEYEVAAHRFKSALYCRRRATWKQFCETLSSGPLSDTTATIKRIRRNRTMSPSYSHPEGPTVAATTMANHLKQVFSGSSLPSTRYNAPPIPSGPHCLEDDPCPVDIETVRTALLKRLSRRKAPGCDHLRTEMLLPIADDLVPVLTLLFRLCWIWSAVPAAWCTAQVVPIYKKGDPLQPANYRPISLTSVLRKLFELCLQTTLEDTAPSLDPVQGGFRHSRSALDQALCLNELCRQHAIDHHGEPPVLAFLDIKSAYDTVDRAIIWRALETYISPALLGLLQCLFDKVSIEVLVSGFTSPAFWPRTGVLQGSILSPFLYSIYINSLPALLRSVRLPISARYYSSNPQREFDGLWLNCLLYADDVVLIGAPEVMPRLLKAAEEHSFSLGYRWNPAKCVVLNSAFSLGGPQLKLYGDDIPIQSTFNYLGIPFDDTGTIATGLLIQRNVTSAVSAMRRFLLPVGIRSPGFSRLTATRLYTIFIRPRFEYGLCICTFLQKQLALLDRAQDQCLRLAFGGHPRASTTVFKHLTSTPSMHVRAHTLVLKMIIRVHHLPDDCLLAKLVPFITAAPIKNRFRWPALLRQNPLWSNPQYTGGYTSVDDRLAHLSTDAHVKQSVLAYRNDLLHRILNRLDPPVLLSACRPSIGIDGMFFIPMLLSDRSRILRWRMGWLPARPIDCSCGPIHASRAHLLSCLRVAERLNLPADIKPNPLDHVLNMLPRKLPAYPSQALFSRWSLWWPVVCQVLLEIEQICLPEGTFVGSSIDTSGSLFLDKIRPMSLTSTVDSLFFDSVQD</sequence>